<sequence>YRVYQVFTFAYHRLAFNLDFYRRRDECYFFYAVQLTPIPTCTYNVTRTHNLLDIVIDCYMHFLCNSVPANLRQGAGNRNAFKLPSPRYKAPMTAKRQVLDSIRFNLSSLFTNDNLAPLLFERQPHVIKKWCQMLCLIQNVGELHREIGHYVNFGKCPWLEALTRHVDISNINNVMHSNLYRFLLSPKTSLDLKQHLWDALADVIAYGLTMIDQKSWEPFVRIESANGEQQRNKKEEKKEDKTVYGNELYCDDVYNNDAYGDDVYAIDSSKQQDKQTPTSDAVISRDERKSSQSIPIVVLKTFDKEKKHQLVEMDLFRMDRDRFSIFLPLSRFIVHLVAIYCQTFCHYLVENMKRVNGAQKKHTYDLDEIKLADDDYDRYIQVYVEQFMKVRVFIGQSQNSIWNLTGSIVKSITNYYHVSHLYLHLKGSDYGGLLQALDYLGPSTFMTKLLYLYQLHNW</sequence>
<accession>X6N084</accession>
<comment type="pathway">
    <text evidence="1">Protein modification; protein ubiquitination.</text>
</comment>
<protein>
    <recommendedName>
        <fullName evidence="1">E3 ubiquitin-protein ligase</fullName>
        <ecNumber evidence="1">2.3.2.27</ecNumber>
    </recommendedName>
</protein>
<evidence type="ECO:0000313" key="2">
    <source>
        <dbReference type="EMBL" id="ETO18732.1"/>
    </source>
</evidence>
<proteinExistence type="inferred from homology"/>
<dbReference type="EC" id="2.3.2.27" evidence="1"/>
<keyword evidence="1" id="KW-0862">Zinc</keyword>
<comment type="caution">
    <text evidence="2">The sequence shown here is derived from an EMBL/GenBank/DDBJ whole genome shotgun (WGS) entry which is preliminary data.</text>
</comment>
<gene>
    <name evidence="2" type="ORF">RFI_18523</name>
</gene>
<dbReference type="InterPro" id="IPR039164">
    <property type="entry name" value="UBR1-like"/>
</dbReference>
<keyword evidence="1" id="KW-0479">Metal-binding</keyword>
<keyword evidence="3" id="KW-1185">Reference proteome</keyword>
<comment type="function">
    <text evidence="1">Ubiquitin ligase protein which is a component of the N-end rule pathway. Recognizes and binds to proteins bearing specific N-terminal residues that are destabilizing according to the N-end rule, leading to their ubiquitination and subsequent degradation.</text>
</comment>
<reference evidence="2 3" key="1">
    <citation type="journal article" date="2013" name="Curr. Biol.">
        <title>The Genome of the Foraminiferan Reticulomyxa filosa.</title>
        <authorList>
            <person name="Glockner G."/>
            <person name="Hulsmann N."/>
            <person name="Schleicher M."/>
            <person name="Noegel A.A."/>
            <person name="Eichinger L."/>
            <person name="Gallinger C."/>
            <person name="Pawlowski J."/>
            <person name="Sierra R."/>
            <person name="Euteneuer U."/>
            <person name="Pillet L."/>
            <person name="Moustafa A."/>
            <person name="Platzer M."/>
            <person name="Groth M."/>
            <person name="Szafranski K."/>
            <person name="Schliwa M."/>
        </authorList>
    </citation>
    <scope>NUCLEOTIDE SEQUENCE [LARGE SCALE GENOMIC DNA]</scope>
</reference>
<dbReference type="GO" id="GO:0071596">
    <property type="term" value="P:ubiquitin-dependent protein catabolic process via the N-end rule pathway"/>
    <property type="evidence" value="ECO:0007669"/>
    <property type="project" value="UniProtKB-UniRule"/>
</dbReference>
<keyword evidence="1" id="KW-0863">Zinc-finger</keyword>
<dbReference type="GO" id="GO:0005737">
    <property type="term" value="C:cytoplasm"/>
    <property type="evidence" value="ECO:0007669"/>
    <property type="project" value="TreeGrafter"/>
</dbReference>
<dbReference type="GO" id="GO:0061630">
    <property type="term" value="F:ubiquitin protein ligase activity"/>
    <property type="evidence" value="ECO:0007669"/>
    <property type="project" value="UniProtKB-UniRule"/>
</dbReference>
<evidence type="ECO:0000313" key="3">
    <source>
        <dbReference type="Proteomes" id="UP000023152"/>
    </source>
</evidence>
<keyword evidence="1" id="KW-0833">Ubl conjugation pathway</keyword>
<feature type="non-terminal residue" evidence="2">
    <location>
        <position position="1"/>
    </location>
</feature>
<dbReference type="GO" id="GO:0000151">
    <property type="term" value="C:ubiquitin ligase complex"/>
    <property type="evidence" value="ECO:0007669"/>
    <property type="project" value="TreeGrafter"/>
</dbReference>
<dbReference type="PANTHER" id="PTHR21497">
    <property type="entry name" value="UBIQUITIN LIGASE E3 ALPHA-RELATED"/>
    <property type="match status" value="1"/>
</dbReference>
<dbReference type="GO" id="GO:0008270">
    <property type="term" value="F:zinc ion binding"/>
    <property type="evidence" value="ECO:0007669"/>
    <property type="project" value="UniProtKB-UniRule"/>
</dbReference>
<name>X6N084_RETFI</name>
<comment type="similarity">
    <text evidence="1">Belongs to the E3 ubiquitin-protein ligase UBR1-like family.</text>
</comment>
<dbReference type="EMBL" id="ASPP01014488">
    <property type="protein sequence ID" value="ETO18732.1"/>
    <property type="molecule type" value="Genomic_DNA"/>
</dbReference>
<dbReference type="AlphaFoldDB" id="X6N084"/>
<organism evidence="2 3">
    <name type="scientific">Reticulomyxa filosa</name>
    <dbReference type="NCBI Taxonomy" id="46433"/>
    <lineage>
        <taxon>Eukaryota</taxon>
        <taxon>Sar</taxon>
        <taxon>Rhizaria</taxon>
        <taxon>Retaria</taxon>
        <taxon>Foraminifera</taxon>
        <taxon>Monothalamids</taxon>
        <taxon>Reticulomyxidae</taxon>
        <taxon>Reticulomyxa</taxon>
    </lineage>
</organism>
<comment type="catalytic activity">
    <reaction evidence="1">
        <text>S-ubiquitinyl-[E2 ubiquitin-conjugating enzyme]-L-cysteine + [acceptor protein]-L-lysine = [E2 ubiquitin-conjugating enzyme]-L-cysteine + N(6)-ubiquitinyl-[acceptor protein]-L-lysine.</text>
        <dbReference type="EC" id="2.3.2.27"/>
    </reaction>
</comment>
<evidence type="ECO:0000256" key="1">
    <source>
        <dbReference type="RuleBase" id="RU366018"/>
    </source>
</evidence>
<dbReference type="GO" id="GO:0016567">
    <property type="term" value="P:protein ubiquitination"/>
    <property type="evidence" value="ECO:0007669"/>
    <property type="project" value="UniProtKB-UniRule"/>
</dbReference>
<dbReference type="Proteomes" id="UP000023152">
    <property type="component" value="Unassembled WGS sequence"/>
</dbReference>
<dbReference type="PANTHER" id="PTHR21497:SF24">
    <property type="entry name" value="E3 UBIQUITIN-PROTEIN LIGASE UBR1"/>
    <property type="match status" value="1"/>
</dbReference>
<keyword evidence="1" id="KW-0808">Transferase</keyword>